<reference evidence="1" key="2">
    <citation type="submission" date="2020-09" db="EMBL/GenBank/DDBJ databases">
        <authorList>
            <person name="Sun Q."/>
            <person name="Kim S."/>
        </authorList>
    </citation>
    <scope>NUCLEOTIDE SEQUENCE</scope>
    <source>
        <strain evidence="1">KCTC 23732</strain>
    </source>
</reference>
<protein>
    <submittedName>
        <fullName evidence="1">Uncharacterized protein</fullName>
    </submittedName>
</protein>
<organism evidence="1 2">
    <name type="scientific">Advenella faeciporci</name>
    <dbReference type="NCBI Taxonomy" id="797535"/>
    <lineage>
        <taxon>Bacteria</taxon>
        <taxon>Pseudomonadati</taxon>
        <taxon>Pseudomonadota</taxon>
        <taxon>Betaproteobacteria</taxon>
        <taxon>Burkholderiales</taxon>
        <taxon>Alcaligenaceae</taxon>
    </lineage>
</organism>
<gene>
    <name evidence="1" type="ORF">GCM10011450_24180</name>
</gene>
<evidence type="ECO:0000313" key="1">
    <source>
        <dbReference type="EMBL" id="GGW93333.1"/>
    </source>
</evidence>
<dbReference type="Proteomes" id="UP000608345">
    <property type="component" value="Unassembled WGS sequence"/>
</dbReference>
<evidence type="ECO:0000313" key="2">
    <source>
        <dbReference type="Proteomes" id="UP000608345"/>
    </source>
</evidence>
<comment type="caution">
    <text evidence="1">The sequence shown here is derived from an EMBL/GenBank/DDBJ whole genome shotgun (WGS) entry which is preliminary data.</text>
</comment>
<proteinExistence type="predicted"/>
<keyword evidence="2" id="KW-1185">Reference proteome</keyword>
<name>A0A918JQP0_9BURK</name>
<dbReference type="AlphaFoldDB" id="A0A918JQP0"/>
<dbReference type="EMBL" id="BMYS01000020">
    <property type="protein sequence ID" value="GGW93333.1"/>
    <property type="molecule type" value="Genomic_DNA"/>
</dbReference>
<reference evidence="1" key="1">
    <citation type="journal article" date="2014" name="Int. J. Syst. Evol. Microbiol.">
        <title>Complete genome sequence of Corynebacterium casei LMG S-19264T (=DSM 44701T), isolated from a smear-ripened cheese.</title>
        <authorList>
            <consortium name="US DOE Joint Genome Institute (JGI-PGF)"/>
            <person name="Walter F."/>
            <person name="Albersmeier A."/>
            <person name="Kalinowski J."/>
            <person name="Ruckert C."/>
        </authorList>
    </citation>
    <scope>NUCLEOTIDE SEQUENCE</scope>
    <source>
        <strain evidence="1">KCTC 23732</strain>
    </source>
</reference>
<sequence>MVKGWPFRPGRTWRKRTGEPSFFDMFHATTVIMGDRRIKAKADTKISINRLNMEYGYKKINEDG</sequence>
<accession>A0A918JQP0</accession>